<dbReference type="SUPFAM" id="SSF69786">
    <property type="entry name" value="YggU-like"/>
    <property type="match status" value="1"/>
</dbReference>
<evidence type="ECO:0000313" key="3">
    <source>
        <dbReference type="Proteomes" id="UP000007382"/>
    </source>
</evidence>
<evidence type="ECO:0000256" key="1">
    <source>
        <dbReference type="ARBA" id="ARBA00010364"/>
    </source>
</evidence>
<dbReference type="SMART" id="SM01152">
    <property type="entry name" value="DUF167"/>
    <property type="match status" value="1"/>
</dbReference>
<comment type="similarity">
    <text evidence="1">Belongs to the UPF0235 family.</text>
</comment>
<reference evidence="3" key="2">
    <citation type="submission" date="2012-03" db="EMBL/GenBank/DDBJ databases">
        <title>The complete genome sequence of the pioneer microbe on fresh volcanic deposit, Leptospirillum ferrooxidans strain C2-3.</title>
        <authorList>
            <person name="Fujimura R."/>
            <person name="Sato Y."/>
            <person name="Nishizawa T."/>
            <person name="Nanba K."/>
            <person name="Oshima K."/>
            <person name="Hattori M."/>
            <person name="Kamijo T."/>
            <person name="Ohta H."/>
        </authorList>
    </citation>
    <scope>NUCLEOTIDE SEQUENCE [LARGE SCALE GENOMIC DNA]</scope>
    <source>
        <strain evidence="3">C2-3</strain>
    </source>
</reference>
<dbReference type="InterPro" id="IPR036591">
    <property type="entry name" value="YggU-like_sf"/>
</dbReference>
<keyword evidence="3" id="KW-1185">Reference proteome</keyword>
<dbReference type="STRING" id="1162668.LFE_1775"/>
<name>I0IQA5_LEPFC</name>
<dbReference type="HOGENOM" id="CLU_2508672_0_0_0"/>
<reference evidence="2 3" key="1">
    <citation type="journal article" date="2012" name="J. Bacteriol.">
        <title>Complete Genome Sequence of Leptospirillum ferrooxidans Strain C2-3, Isolated from a Fresh Volcanic Ash Deposit on the Island of Miyake, Japan.</title>
        <authorList>
            <person name="Fujimura R."/>
            <person name="Sato Y."/>
            <person name="Nishizawa T."/>
            <person name="Oshima K."/>
            <person name="Kim S.-W."/>
            <person name="Hattori M."/>
            <person name="Kamijo T."/>
            <person name="Ohta H."/>
        </authorList>
    </citation>
    <scope>NUCLEOTIDE SEQUENCE [LARGE SCALE GENOMIC DNA]</scope>
    <source>
        <strain evidence="2 3">C2-3</strain>
    </source>
</reference>
<dbReference type="AlphaFoldDB" id="I0IQA5"/>
<dbReference type="EMBL" id="AP012342">
    <property type="protein sequence ID" value="BAM07454.1"/>
    <property type="molecule type" value="Genomic_DNA"/>
</dbReference>
<dbReference type="Proteomes" id="UP000007382">
    <property type="component" value="Chromosome"/>
</dbReference>
<proteinExistence type="inferred from homology"/>
<evidence type="ECO:0000313" key="2">
    <source>
        <dbReference type="EMBL" id="BAM07454.1"/>
    </source>
</evidence>
<gene>
    <name evidence="2" type="ordered locus">LFE_1775</name>
</gene>
<dbReference type="Pfam" id="PF02594">
    <property type="entry name" value="DUF167"/>
    <property type="match status" value="1"/>
</dbReference>
<dbReference type="InterPro" id="IPR003746">
    <property type="entry name" value="DUF167"/>
</dbReference>
<accession>I0IQA5</accession>
<dbReference type="KEGG" id="lfc:LFE_1775"/>
<dbReference type="PATRIC" id="fig|1162668.3.peg.2109"/>
<organism evidence="2 3">
    <name type="scientific">Leptospirillum ferrooxidans (strain C2-3)</name>
    <dbReference type="NCBI Taxonomy" id="1162668"/>
    <lineage>
        <taxon>Bacteria</taxon>
        <taxon>Pseudomonadati</taxon>
        <taxon>Nitrospirota</taxon>
        <taxon>Nitrospiria</taxon>
        <taxon>Nitrospirales</taxon>
        <taxon>Nitrospiraceae</taxon>
        <taxon>Leptospirillum</taxon>
    </lineage>
</organism>
<protein>
    <submittedName>
        <fullName evidence="2">Uncharacterized protein</fullName>
    </submittedName>
</protein>
<dbReference type="Gene3D" id="3.30.1200.10">
    <property type="entry name" value="YggU-like"/>
    <property type="match status" value="1"/>
</dbReference>
<sequence length="85" mass="9638">MFVRVHPGKKTDRFYLVNEEFHIDLSSRAIEGQANQHLLKFLGKILSVPPSSLVIERGLSARYKEVGFPISQENLMERVRGAVSV</sequence>
<dbReference type="NCBIfam" id="TIGR00251">
    <property type="entry name" value="DUF167 family protein"/>
    <property type="match status" value="1"/>
</dbReference>